<protein>
    <submittedName>
        <fullName evidence="2">Uncharacterized protein</fullName>
    </submittedName>
</protein>
<name>A0A5J9UGP4_9POAL</name>
<feature type="compositionally biased region" description="Polar residues" evidence="1">
    <location>
        <begin position="818"/>
        <end position="832"/>
    </location>
</feature>
<feature type="compositionally biased region" description="Basic and acidic residues" evidence="1">
    <location>
        <begin position="324"/>
        <end position="340"/>
    </location>
</feature>
<evidence type="ECO:0000256" key="1">
    <source>
        <dbReference type="SAM" id="MobiDB-lite"/>
    </source>
</evidence>
<gene>
    <name evidence="2" type="ORF">EJB05_32037</name>
</gene>
<dbReference type="Proteomes" id="UP000324897">
    <property type="component" value="Unassembled WGS sequence"/>
</dbReference>
<feature type="region of interest" description="Disordered" evidence="1">
    <location>
        <begin position="435"/>
        <end position="470"/>
    </location>
</feature>
<feature type="region of interest" description="Disordered" evidence="1">
    <location>
        <begin position="373"/>
        <end position="410"/>
    </location>
</feature>
<dbReference type="EMBL" id="RWGY01000026">
    <property type="protein sequence ID" value="TVU22348.1"/>
    <property type="molecule type" value="Genomic_DNA"/>
</dbReference>
<evidence type="ECO:0000313" key="2">
    <source>
        <dbReference type="EMBL" id="TVU22348.1"/>
    </source>
</evidence>
<dbReference type="PANTHER" id="PTHR34461">
    <property type="entry name" value="EXPRESSED PROTEIN"/>
    <property type="match status" value="1"/>
</dbReference>
<feature type="non-terminal residue" evidence="2">
    <location>
        <position position="1"/>
    </location>
</feature>
<comment type="caution">
    <text evidence="2">The sequence shown here is derived from an EMBL/GenBank/DDBJ whole genome shotgun (WGS) entry which is preliminary data.</text>
</comment>
<keyword evidence="3" id="KW-1185">Reference proteome</keyword>
<dbReference type="AlphaFoldDB" id="A0A5J9UGP4"/>
<sequence length="857" mass="93284">MPGQRTPAAARLGGGPITRRHAELLLQSGGGVCVKDLRIRRVVPPASASLNSSPDCAAAEKLAPVERTPPEAVSAAAAEDLERRPIAQMLPRSKLVRDPGSFGYRRLLPFLNQMAKNGNILSYFESPFIHLLLPSGLVRISCSYALPLRARLCLGGSDGSSCNEMPSEYTSANSGNDLKRSRIWLVEESADGRYRESDPLEPAEQVVLKTGGGLAMKDGCAFVEEETSHDLGGSKPWLTRCARSKFVHQQSSFSYKRMLPFLMENEISSQEGERVKFRRVAEERQLTPEENDVSVNGDHHLAASEDSSSGCKRAQVENMEEEKEEKASNADVNHVLEDRQLQPSAPKVTSPECCAAEVQNAIQEEASTLNQDQLTSYEDESTSDGIDVSAGGQHQLPVTEDSPEECSGGVVKTKVQDTALKSDGSYVLEPAVPEVSHLEDSTSEGQKVREEQPLTSDGEEGSTLTSEKGEFLAKEQPQLCDRMELLTVQVEGTADFPQGPQCQSSDMGCPDVGFGSPTKTVIPLFKQCSLEHQDAAASLDHQHLDAVMICRPSDPCVLDRVLSVEEMAGSILRTESGLTKAGIKRPSEAHSLVKQGSSPKKLSPRKGILKRHTRGCKGICMCLDCSMFRLRADRAFEFSRKQMQEADDIIGNLLKEVATLRSLVEKPAGQQESTQAACERAFRVEEVARDRCRQMFLDLNSHCRIPGPRVRFAQYVEEKLGSSPPSIRRAEDKLGSSPPSIRRAEDKLGSSPRSNSGKRRDADHESVVMCTPMATKKMAARAKKMMAWTKMEAALVCKLPNSMMRPLLPGSWSSSPGERSTNSTVATTTGPQSAIAPPSGALLPLAAGIGWLVVLME</sequence>
<feature type="region of interest" description="Disordered" evidence="1">
    <location>
        <begin position="586"/>
        <end position="607"/>
    </location>
</feature>
<accession>A0A5J9UGP4</accession>
<dbReference type="PANTHER" id="PTHR34461:SF4">
    <property type="entry name" value="OS01G0101800 PROTEIN"/>
    <property type="match status" value="1"/>
</dbReference>
<feature type="region of interest" description="Disordered" evidence="1">
    <location>
        <begin position="286"/>
        <end position="349"/>
    </location>
</feature>
<feature type="compositionally biased region" description="Basic and acidic residues" evidence="1">
    <location>
        <begin position="436"/>
        <end position="452"/>
    </location>
</feature>
<reference evidence="2 3" key="1">
    <citation type="journal article" date="2019" name="Sci. Rep.">
        <title>A high-quality genome of Eragrostis curvula grass provides insights into Poaceae evolution and supports new strategies to enhance forage quality.</title>
        <authorList>
            <person name="Carballo J."/>
            <person name="Santos B.A.C.M."/>
            <person name="Zappacosta D."/>
            <person name="Garbus I."/>
            <person name="Selva J.P."/>
            <person name="Gallo C.A."/>
            <person name="Diaz A."/>
            <person name="Albertini E."/>
            <person name="Caccamo M."/>
            <person name="Echenique V."/>
        </authorList>
    </citation>
    <scope>NUCLEOTIDE SEQUENCE [LARGE SCALE GENOMIC DNA]</scope>
    <source>
        <strain evidence="3">cv. Victoria</strain>
        <tissue evidence="2">Leaf</tissue>
    </source>
</reference>
<feature type="region of interest" description="Disordered" evidence="1">
    <location>
        <begin position="721"/>
        <end position="765"/>
    </location>
</feature>
<feature type="region of interest" description="Disordered" evidence="1">
    <location>
        <begin position="809"/>
        <end position="833"/>
    </location>
</feature>
<dbReference type="OrthoDB" id="766405at2759"/>
<dbReference type="Gramene" id="TVU22348">
    <property type="protein sequence ID" value="TVU22348"/>
    <property type="gene ID" value="EJB05_32037"/>
</dbReference>
<proteinExistence type="predicted"/>
<organism evidence="2 3">
    <name type="scientific">Eragrostis curvula</name>
    <name type="common">weeping love grass</name>
    <dbReference type="NCBI Taxonomy" id="38414"/>
    <lineage>
        <taxon>Eukaryota</taxon>
        <taxon>Viridiplantae</taxon>
        <taxon>Streptophyta</taxon>
        <taxon>Embryophyta</taxon>
        <taxon>Tracheophyta</taxon>
        <taxon>Spermatophyta</taxon>
        <taxon>Magnoliopsida</taxon>
        <taxon>Liliopsida</taxon>
        <taxon>Poales</taxon>
        <taxon>Poaceae</taxon>
        <taxon>PACMAD clade</taxon>
        <taxon>Chloridoideae</taxon>
        <taxon>Eragrostideae</taxon>
        <taxon>Eragrostidinae</taxon>
        <taxon>Eragrostis</taxon>
    </lineage>
</organism>
<evidence type="ECO:0000313" key="3">
    <source>
        <dbReference type="Proteomes" id="UP000324897"/>
    </source>
</evidence>